<dbReference type="GO" id="GO:0005886">
    <property type="term" value="C:plasma membrane"/>
    <property type="evidence" value="ECO:0007669"/>
    <property type="project" value="UniProtKB-SubCell"/>
</dbReference>
<evidence type="ECO:0000256" key="4">
    <source>
        <dbReference type="ARBA" id="ARBA00022989"/>
    </source>
</evidence>
<feature type="transmembrane region" description="Helical" evidence="6">
    <location>
        <begin position="164"/>
        <end position="182"/>
    </location>
</feature>
<keyword evidence="3 6" id="KW-0812">Transmembrane</keyword>
<dbReference type="RefSeq" id="WP_088907502.1">
    <property type="nucleotide sequence ID" value="NZ_CP018145.1"/>
</dbReference>
<dbReference type="InterPro" id="IPR011701">
    <property type="entry name" value="MFS"/>
</dbReference>
<dbReference type="InterPro" id="IPR052714">
    <property type="entry name" value="MFS_Exporter"/>
</dbReference>
<dbReference type="Gene3D" id="1.20.1250.20">
    <property type="entry name" value="MFS general substrate transporter like domains"/>
    <property type="match status" value="2"/>
</dbReference>
<dbReference type="PANTHER" id="PTHR23531">
    <property type="entry name" value="QUINOLENE RESISTANCE PROTEIN NORA"/>
    <property type="match status" value="1"/>
</dbReference>
<name>A0A220MF71_9BACL</name>
<keyword evidence="4 6" id="KW-1133">Transmembrane helix</keyword>
<keyword evidence="5 6" id="KW-0472">Membrane</keyword>
<evidence type="ECO:0000256" key="6">
    <source>
        <dbReference type="SAM" id="Phobius"/>
    </source>
</evidence>
<feature type="transmembrane region" description="Helical" evidence="6">
    <location>
        <begin position="136"/>
        <end position="158"/>
    </location>
</feature>
<feature type="transmembrane region" description="Helical" evidence="6">
    <location>
        <begin position="299"/>
        <end position="319"/>
    </location>
</feature>
<keyword evidence="2" id="KW-0813">Transport</keyword>
<feature type="transmembrane region" description="Helical" evidence="6">
    <location>
        <begin position="213"/>
        <end position="234"/>
    </location>
</feature>
<dbReference type="InterPro" id="IPR005829">
    <property type="entry name" value="Sugar_transporter_CS"/>
</dbReference>
<evidence type="ECO:0000256" key="5">
    <source>
        <dbReference type="ARBA" id="ARBA00023136"/>
    </source>
</evidence>
<feature type="transmembrane region" description="Helical" evidence="6">
    <location>
        <begin position="106"/>
        <end position="124"/>
    </location>
</feature>
<proteinExistence type="predicted"/>
<evidence type="ECO:0000256" key="1">
    <source>
        <dbReference type="ARBA" id="ARBA00004651"/>
    </source>
</evidence>
<dbReference type="EMBL" id="CP018145">
    <property type="protein sequence ID" value="ASJ53707.1"/>
    <property type="molecule type" value="Genomic_DNA"/>
</dbReference>
<accession>A0A220MF71</accession>
<evidence type="ECO:0000259" key="7">
    <source>
        <dbReference type="PROSITE" id="PS50850"/>
    </source>
</evidence>
<dbReference type="CDD" id="cd17489">
    <property type="entry name" value="MFS_YfcJ_like"/>
    <property type="match status" value="1"/>
</dbReference>
<comment type="subcellular location">
    <subcellularLocation>
        <location evidence="1">Cell membrane</location>
        <topology evidence="1">Multi-pass membrane protein</topology>
    </subcellularLocation>
</comment>
<dbReference type="PROSITE" id="PS50850">
    <property type="entry name" value="MFS"/>
    <property type="match status" value="1"/>
</dbReference>
<sequence>MKKERLWTKEFVIVSFINFLLTLMYFLLMVTIASYAKTEFHASTSSAGLVSSIFIIGALIGRLLTGRAISHIGTKKTLWIGLGFFAVTSLLYFFATHISFLLVNRLLQGIAVGVASTATGTIIAQILPASRKGEGIGYYSLSAILATAIGPFLGMILLRFENGFTWIFTMNVVFSLICLVFYDMAKINVPLPSASVKEEEKGSLLSKFIEPKALPISFIALLIGFSYSGVLSFLSFYAEEINLSSASSYFFLVYAIVIILSRPFSGKLMDTRGANIVTYPSLVIFAVGMLLFSQASTSWMLLLSAALIGVGFGNFNSIAQTVAVKVTAPHRFGLATSTYYIMYDLGLGIGPYLLGFIVPHTGYRTIFGGMVAFIFFSIPLYHWLHGKRDRELIRAT</sequence>
<dbReference type="InterPro" id="IPR036259">
    <property type="entry name" value="MFS_trans_sf"/>
</dbReference>
<reference evidence="8 9" key="1">
    <citation type="submission" date="2016-11" db="EMBL/GenBank/DDBJ databases">
        <authorList>
            <person name="Jaros S."/>
            <person name="Januszkiewicz K."/>
            <person name="Wedrychowicz H."/>
        </authorList>
    </citation>
    <scope>NUCLEOTIDE SEQUENCE [LARGE SCALE GENOMIC DNA]</scope>
    <source>
        <strain evidence="8 9">NF2</strain>
    </source>
</reference>
<protein>
    <submittedName>
        <fullName evidence="8">MFS transporter</fullName>
    </submittedName>
</protein>
<gene>
    <name evidence="8" type="ORF">BP422_09165</name>
</gene>
<feature type="transmembrane region" description="Helical" evidence="6">
    <location>
        <begin position="12"/>
        <end position="35"/>
    </location>
</feature>
<feature type="transmembrane region" description="Helical" evidence="6">
    <location>
        <begin position="365"/>
        <end position="384"/>
    </location>
</feature>
<feature type="transmembrane region" description="Helical" evidence="6">
    <location>
        <begin position="276"/>
        <end position="293"/>
    </location>
</feature>
<dbReference type="Pfam" id="PF07690">
    <property type="entry name" value="MFS_1"/>
    <property type="match status" value="1"/>
</dbReference>
<evidence type="ECO:0000256" key="3">
    <source>
        <dbReference type="ARBA" id="ARBA00022692"/>
    </source>
</evidence>
<dbReference type="KEGG" id="bfm:BP422_09165"/>
<dbReference type="AlphaFoldDB" id="A0A220MF71"/>
<dbReference type="PROSITE" id="PS00217">
    <property type="entry name" value="SUGAR_TRANSPORT_2"/>
    <property type="match status" value="1"/>
</dbReference>
<evidence type="ECO:0000256" key="2">
    <source>
        <dbReference type="ARBA" id="ARBA00022448"/>
    </source>
</evidence>
<dbReference type="PANTHER" id="PTHR23531:SF1">
    <property type="entry name" value="QUINOLENE RESISTANCE PROTEIN NORA"/>
    <property type="match status" value="1"/>
</dbReference>
<dbReference type="Proteomes" id="UP000197781">
    <property type="component" value="Chromosome"/>
</dbReference>
<feature type="transmembrane region" description="Helical" evidence="6">
    <location>
        <begin position="77"/>
        <end position="100"/>
    </location>
</feature>
<dbReference type="GO" id="GO:0022857">
    <property type="term" value="F:transmembrane transporter activity"/>
    <property type="evidence" value="ECO:0007669"/>
    <property type="project" value="InterPro"/>
</dbReference>
<feature type="domain" description="Major facilitator superfamily (MFS) profile" evidence="7">
    <location>
        <begin position="10"/>
        <end position="389"/>
    </location>
</feature>
<organism evidence="8 9">
    <name type="scientific">Brevibacillus formosus</name>
    <dbReference type="NCBI Taxonomy" id="54913"/>
    <lineage>
        <taxon>Bacteria</taxon>
        <taxon>Bacillati</taxon>
        <taxon>Bacillota</taxon>
        <taxon>Bacilli</taxon>
        <taxon>Bacillales</taxon>
        <taxon>Paenibacillaceae</taxon>
        <taxon>Brevibacillus</taxon>
    </lineage>
</organism>
<feature type="transmembrane region" description="Helical" evidence="6">
    <location>
        <begin position="340"/>
        <end position="359"/>
    </location>
</feature>
<feature type="transmembrane region" description="Helical" evidence="6">
    <location>
        <begin position="47"/>
        <end position="65"/>
    </location>
</feature>
<evidence type="ECO:0000313" key="9">
    <source>
        <dbReference type="Proteomes" id="UP000197781"/>
    </source>
</evidence>
<evidence type="ECO:0000313" key="8">
    <source>
        <dbReference type="EMBL" id="ASJ53707.1"/>
    </source>
</evidence>
<dbReference type="InterPro" id="IPR020846">
    <property type="entry name" value="MFS_dom"/>
</dbReference>
<feature type="transmembrane region" description="Helical" evidence="6">
    <location>
        <begin position="246"/>
        <end position="264"/>
    </location>
</feature>
<dbReference type="SUPFAM" id="SSF103473">
    <property type="entry name" value="MFS general substrate transporter"/>
    <property type="match status" value="1"/>
</dbReference>